<dbReference type="InterPro" id="IPR047921">
    <property type="entry name" value="LACTB2-like_MBL-fold"/>
</dbReference>
<dbReference type="CDD" id="cd07722">
    <property type="entry name" value="LACTB2-like_MBL-fold"/>
    <property type="match status" value="1"/>
</dbReference>
<evidence type="ECO:0000256" key="2">
    <source>
        <dbReference type="ARBA" id="ARBA00007749"/>
    </source>
</evidence>
<dbReference type="eggNOG" id="KOG0813">
    <property type="taxonomic scope" value="Eukaryota"/>
</dbReference>
<reference evidence="8" key="1">
    <citation type="submission" date="2015-07" db="EMBL/GenBank/DDBJ databases">
        <authorList>
            <person name="Teixeira M.M."/>
            <person name="Souza R.C."/>
            <person name="Almeida L.G."/>
            <person name="Vicente V.A."/>
            <person name="de Hoog S."/>
            <person name="Bocca A.L."/>
            <person name="de Almeida S.R."/>
            <person name="Vasconcelos A.T."/>
            <person name="Felipe M.S."/>
        </authorList>
    </citation>
    <scope>NUCLEOTIDE SEQUENCE [LARGE SCALE GENOMIC DNA]</scope>
    <source>
        <strain evidence="8">KSF</strain>
    </source>
</reference>
<keyword evidence="5" id="KW-0862">Zinc</keyword>
<evidence type="ECO:0000256" key="4">
    <source>
        <dbReference type="ARBA" id="ARBA00022801"/>
    </source>
</evidence>
<sequence length="351" mass="39119">MQDDKGGYKQINKALNICVFEDYLKGQTAALPQVPDVEQLTDRVIRILGQNPGKVDTSPEWPPMTDTVVQFTFQGTNTYVVGTGKRRILIDTGGGEPKWARLVQSTLASRGISLSHVLLTHWHGDHTGGVPDLLHMYPHLRHSIYKNDPDHGQQDISDGQIFRVQGATVRAIHVPGHSEDHMCFILEEERAMFTGDNILGHGTSAVEDLGVFMASLQKMYDQKCLVGHSAHGVTIQDLPTKLRGELEGKLRRERQVMNALGRVRSRGERSVAVKDLVTEIYGRSLDEETRTLALEPFIDEVLRKLAGDGKVAFEIRGRVKKWYSVAAARLTPKEVKMPSTVVVQVQEISVE</sequence>
<evidence type="ECO:0000313" key="7">
    <source>
        <dbReference type="EMBL" id="OCT50007.1"/>
    </source>
</evidence>
<dbReference type="EMBL" id="LGRB01000010">
    <property type="protein sequence ID" value="OCT50007.1"/>
    <property type="molecule type" value="Genomic_DNA"/>
</dbReference>
<organism evidence="7 8">
    <name type="scientific">Cladophialophora carrionii</name>
    <dbReference type="NCBI Taxonomy" id="86049"/>
    <lineage>
        <taxon>Eukaryota</taxon>
        <taxon>Fungi</taxon>
        <taxon>Dikarya</taxon>
        <taxon>Ascomycota</taxon>
        <taxon>Pezizomycotina</taxon>
        <taxon>Eurotiomycetes</taxon>
        <taxon>Chaetothyriomycetidae</taxon>
        <taxon>Chaetothyriales</taxon>
        <taxon>Herpotrichiellaceae</taxon>
        <taxon>Cladophialophora</taxon>
    </lineage>
</organism>
<dbReference type="SUPFAM" id="SSF56281">
    <property type="entry name" value="Metallo-hydrolase/oxidoreductase"/>
    <property type="match status" value="1"/>
</dbReference>
<dbReference type="Pfam" id="PF00753">
    <property type="entry name" value="Lactamase_B"/>
    <property type="match status" value="1"/>
</dbReference>
<name>A0A1C1CND6_9EURO</name>
<comment type="cofactor">
    <cofactor evidence="1">
        <name>Zn(2+)</name>
        <dbReference type="ChEBI" id="CHEBI:29105"/>
    </cofactor>
</comment>
<feature type="domain" description="Metallo-beta-lactamase" evidence="6">
    <location>
        <begin position="75"/>
        <end position="231"/>
    </location>
</feature>
<dbReference type="STRING" id="86049.A0A1C1CND6"/>
<dbReference type="AlphaFoldDB" id="A0A1C1CND6"/>
<accession>A0A1C1CND6</accession>
<dbReference type="InterPro" id="IPR036866">
    <property type="entry name" value="RibonucZ/Hydroxyglut_hydro"/>
</dbReference>
<evidence type="ECO:0000256" key="5">
    <source>
        <dbReference type="ARBA" id="ARBA00022833"/>
    </source>
</evidence>
<dbReference type="SMART" id="SM00849">
    <property type="entry name" value="Lactamase_B"/>
    <property type="match status" value="1"/>
</dbReference>
<evidence type="ECO:0000256" key="3">
    <source>
        <dbReference type="ARBA" id="ARBA00022723"/>
    </source>
</evidence>
<dbReference type="PANTHER" id="PTHR23131">
    <property type="entry name" value="ENDORIBONUCLEASE LACTB2"/>
    <property type="match status" value="1"/>
</dbReference>
<evidence type="ECO:0000256" key="1">
    <source>
        <dbReference type="ARBA" id="ARBA00001947"/>
    </source>
</evidence>
<gene>
    <name evidence="7" type="primary">Lactb2</name>
    <name evidence="7" type="ORF">CLCR_07369</name>
</gene>
<dbReference type="OrthoDB" id="17458at2759"/>
<dbReference type="GO" id="GO:0044550">
    <property type="term" value="P:secondary metabolite biosynthetic process"/>
    <property type="evidence" value="ECO:0007669"/>
    <property type="project" value="UniProtKB-ARBA"/>
</dbReference>
<dbReference type="VEuPathDB" id="FungiDB:G647_08915"/>
<keyword evidence="4" id="KW-0378">Hydrolase</keyword>
<dbReference type="Gene3D" id="3.60.15.10">
    <property type="entry name" value="Ribonuclease Z/Hydroxyacylglutathione hydrolase-like"/>
    <property type="match status" value="1"/>
</dbReference>
<dbReference type="InterPro" id="IPR050662">
    <property type="entry name" value="Sec-metab_biosynth-thioest"/>
</dbReference>
<evidence type="ECO:0000259" key="6">
    <source>
        <dbReference type="SMART" id="SM00849"/>
    </source>
</evidence>
<keyword evidence="8" id="KW-1185">Reference proteome</keyword>
<dbReference type="VEuPathDB" id="FungiDB:CLCR_07369"/>
<dbReference type="Gene3D" id="1.10.10.10">
    <property type="entry name" value="Winged helix-like DNA-binding domain superfamily/Winged helix DNA-binding domain"/>
    <property type="match status" value="1"/>
</dbReference>
<dbReference type="GO" id="GO:0016787">
    <property type="term" value="F:hydrolase activity"/>
    <property type="evidence" value="ECO:0007669"/>
    <property type="project" value="UniProtKB-KW"/>
</dbReference>
<dbReference type="Proteomes" id="UP000094526">
    <property type="component" value="Unassembled WGS sequence"/>
</dbReference>
<protein>
    <submittedName>
        <fullName evidence="7">Beta-lactamase-like protein 2</fullName>
    </submittedName>
</protein>
<dbReference type="GO" id="GO:0046872">
    <property type="term" value="F:metal ion binding"/>
    <property type="evidence" value="ECO:0007669"/>
    <property type="project" value="UniProtKB-KW"/>
</dbReference>
<dbReference type="InterPro" id="IPR036388">
    <property type="entry name" value="WH-like_DNA-bd_sf"/>
</dbReference>
<evidence type="ECO:0000313" key="8">
    <source>
        <dbReference type="Proteomes" id="UP000094526"/>
    </source>
</evidence>
<dbReference type="PANTHER" id="PTHR23131:SF3">
    <property type="entry name" value="ATROCHRYSONE CARBOXYL ACP THIOESTERASE"/>
    <property type="match status" value="1"/>
</dbReference>
<comment type="similarity">
    <text evidence="2">Belongs to the metallo-beta-lactamase superfamily.</text>
</comment>
<dbReference type="FunFam" id="3.60.15.10:FF:000041">
    <property type="entry name" value="Metallo-beta-lactamase domain protein"/>
    <property type="match status" value="1"/>
</dbReference>
<proteinExistence type="inferred from homology"/>
<dbReference type="InterPro" id="IPR001279">
    <property type="entry name" value="Metallo-B-lactamas"/>
</dbReference>
<comment type="caution">
    <text evidence="7">The sequence shown here is derived from an EMBL/GenBank/DDBJ whole genome shotgun (WGS) entry which is preliminary data.</text>
</comment>
<keyword evidence="3" id="KW-0479">Metal-binding</keyword>